<gene>
    <name evidence="1" type="ORF">BRAFLDRAFT_103606</name>
</gene>
<reference evidence="1" key="1">
    <citation type="journal article" date="2008" name="Nature">
        <title>The amphioxus genome and the evolution of the chordate karyotype.</title>
        <authorList>
            <consortium name="US DOE Joint Genome Institute (JGI-PGF)"/>
            <person name="Putnam N.H."/>
            <person name="Butts T."/>
            <person name="Ferrier D.E.K."/>
            <person name="Furlong R.F."/>
            <person name="Hellsten U."/>
            <person name="Kawashima T."/>
            <person name="Robinson-Rechavi M."/>
            <person name="Shoguchi E."/>
            <person name="Terry A."/>
            <person name="Yu J.-K."/>
            <person name="Benito-Gutierrez E.L."/>
            <person name="Dubchak I."/>
            <person name="Garcia-Fernandez J."/>
            <person name="Gibson-Brown J.J."/>
            <person name="Grigoriev I.V."/>
            <person name="Horton A.C."/>
            <person name="de Jong P.J."/>
            <person name="Jurka J."/>
            <person name="Kapitonov V.V."/>
            <person name="Kohara Y."/>
            <person name="Kuroki Y."/>
            <person name="Lindquist E."/>
            <person name="Lucas S."/>
            <person name="Osoegawa K."/>
            <person name="Pennacchio L.A."/>
            <person name="Salamov A.A."/>
            <person name="Satou Y."/>
            <person name="Sauka-Spengler T."/>
            <person name="Schmutz J."/>
            <person name="Shin-I T."/>
            <person name="Toyoda A."/>
            <person name="Bronner-Fraser M."/>
            <person name="Fujiyama A."/>
            <person name="Holland L.Z."/>
            <person name="Holland P.W.H."/>
            <person name="Satoh N."/>
            <person name="Rokhsar D.S."/>
        </authorList>
    </citation>
    <scope>NUCLEOTIDE SEQUENCE [LARGE SCALE GENOMIC DNA]</scope>
    <source>
        <strain evidence="1">S238N-H82</strain>
        <tissue evidence="1">Testes</tissue>
    </source>
</reference>
<protein>
    <submittedName>
        <fullName evidence="1">Uncharacterized protein</fullName>
    </submittedName>
</protein>
<dbReference type="InParanoid" id="C3ZWZ5"/>
<dbReference type="AlphaFoldDB" id="C3ZWZ5"/>
<proteinExistence type="predicted"/>
<sequence length="272" mass="30555">MEASLLRMLLPKPLCHSAPVTLTQLDSVRAEMSTKGTQVILEMSSAILERSENSQVDDSTKNLKIWTDQLQFYVEEVSERDLEALLRPWEAETEPEQQPEPEGAAENTTARFVTLDGEQLDEIEGGRVEKTTEKSTRWGVKIFKGACMTVRELPAESRQEREDMYLHPVPEGSLILSACKITCTRCRLRIFDASKGIETHHLLAGTDPVRLNREEITNDNCVERSPVKRAAFASGVQPIALRNLRKAAQPWLTSQETTWGINDGDESLSPHL</sequence>
<evidence type="ECO:0000313" key="1">
    <source>
        <dbReference type="EMBL" id="EEN42957.1"/>
    </source>
</evidence>
<accession>C3ZWZ5</accession>
<dbReference type="EMBL" id="GG666705">
    <property type="protein sequence ID" value="EEN42957.1"/>
    <property type="molecule type" value="Genomic_DNA"/>
</dbReference>
<organism>
    <name type="scientific">Branchiostoma floridae</name>
    <name type="common">Florida lancelet</name>
    <name type="synonym">Amphioxus</name>
    <dbReference type="NCBI Taxonomy" id="7739"/>
    <lineage>
        <taxon>Eukaryota</taxon>
        <taxon>Metazoa</taxon>
        <taxon>Chordata</taxon>
        <taxon>Cephalochordata</taxon>
        <taxon>Leptocardii</taxon>
        <taxon>Amphioxiformes</taxon>
        <taxon>Branchiostomatidae</taxon>
        <taxon>Branchiostoma</taxon>
    </lineage>
</organism>
<name>C3ZWZ5_BRAFL</name>